<feature type="transmembrane region" description="Helical" evidence="8">
    <location>
        <begin position="225"/>
        <end position="247"/>
    </location>
</feature>
<proteinExistence type="predicted"/>
<dbReference type="GO" id="GO:0016020">
    <property type="term" value="C:membrane"/>
    <property type="evidence" value="ECO:0007669"/>
    <property type="project" value="UniProtKB-SubCell"/>
</dbReference>
<comment type="caution">
    <text evidence="11">The sequence shown here is derived from an EMBL/GenBank/DDBJ whole genome shotgun (WGS) entry which is preliminary data.</text>
</comment>
<dbReference type="Gene3D" id="3.40.30.10">
    <property type="entry name" value="Glutaredoxin"/>
    <property type="match status" value="1"/>
</dbReference>
<evidence type="ECO:0000259" key="9">
    <source>
        <dbReference type="Pfam" id="PF00462"/>
    </source>
</evidence>
<reference evidence="11" key="1">
    <citation type="journal article" date="2014" name="Int. J. Syst. Evol. Microbiol.">
        <title>Complete genome sequence of Corynebacterium casei LMG S-19264T (=DSM 44701T), isolated from a smear-ripened cheese.</title>
        <authorList>
            <consortium name="US DOE Joint Genome Institute (JGI-PGF)"/>
            <person name="Walter F."/>
            <person name="Albersmeier A."/>
            <person name="Kalinowski J."/>
            <person name="Ruckert C."/>
        </authorList>
    </citation>
    <scope>NUCLEOTIDE SEQUENCE</scope>
    <source>
        <strain evidence="11">JCM 30078</strain>
    </source>
</reference>
<evidence type="ECO:0000256" key="6">
    <source>
        <dbReference type="ARBA" id="ARBA00022989"/>
    </source>
</evidence>
<dbReference type="AlphaFoldDB" id="A0A917PVH4"/>
<dbReference type="SUPFAM" id="SSF52833">
    <property type="entry name" value="Thioredoxin-like"/>
    <property type="match status" value="1"/>
</dbReference>
<keyword evidence="7 8" id="KW-0472">Membrane</keyword>
<dbReference type="PROSITE" id="PS51354">
    <property type="entry name" value="GLUTAREDOXIN_2"/>
    <property type="match status" value="1"/>
</dbReference>
<name>A0A917PVH4_9PSED</name>
<feature type="transmembrane region" description="Helical" evidence="8">
    <location>
        <begin position="120"/>
        <end position="139"/>
    </location>
</feature>
<evidence type="ECO:0000256" key="8">
    <source>
        <dbReference type="SAM" id="Phobius"/>
    </source>
</evidence>
<keyword evidence="5 8" id="KW-0812">Transmembrane</keyword>
<dbReference type="EMBL" id="BMPO01000004">
    <property type="protein sequence ID" value="GGJ93464.1"/>
    <property type="molecule type" value="Genomic_DNA"/>
</dbReference>
<feature type="domain" description="Methylamine utilisation protein MauE" evidence="10">
    <location>
        <begin position="122"/>
        <end position="247"/>
    </location>
</feature>
<organism evidence="11 12">
    <name type="scientific">Pseudomonas matsuisoli</name>
    <dbReference type="NCBI Taxonomy" id="1515666"/>
    <lineage>
        <taxon>Bacteria</taxon>
        <taxon>Pseudomonadati</taxon>
        <taxon>Pseudomonadota</taxon>
        <taxon>Gammaproteobacteria</taxon>
        <taxon>Pseudomonadales</taxon>
        <taxon>Pseudomonadaceae</taxon>
        <taxon>Pseudomonas</taxon>
    </lineage>
</organism>
<dbReference type="InterPro" id="IPR002109">
    <property type="entry name" value="Glutaredoxin"/>
</dbReference>
<evidence type="ECO:0000313" key="11">
    <source>
        <dbReference type="EMBL" id="GGJ93464.1"/>
    </source>
</evidence>
<accession>A0A917PVH4</accession>
<evidence type="ECO:0000256" key="2">
    <source>
        <dbReference type="ARBA" id="ARBA00004141"/>
    </source>
</evidence>
<reference evidence="11" key="2">
    <citation type="submission" date="2020-09" db="EMBL/GenBank/DDBJ databases">
        <authorList>
            <person name="Sun Q."/>
            <person name="Ohkuma M."/>
        </authorList>
    </citation>
    <scope>NUCLEOTIDE SEQUENCE</scope>
    <source>
        <strain evidence="11">JCM 30078</strain>
    </source>
</reference>
<gene>
    <name evidence="11" type="ORF">GCM10009304_19270</name>
</gene>
<comment type="pathway">
    <text evidence="3">One-carbon metabolism; methylamine degradation.</text>
</comment>
<evidence type="ECO:0000313" key="12">
    <source>
        <dbReference type="Proteomes" id="UP000635983"/>
    </source>
</evidence>
<keyword evidence="6 8" id="KW-1133">Transmembrane helix</keyword>
<dbReference type="RefSeq" id="WP_229779354.1">
    <property type="nucleotide sequence ID" value="NZ_BMPO01000004.1"/>
</dbReference>
<dbReference type="Proteomes" id="UP000635983">
    <property type="component" value="Unassembled WGS sequence"/>
</dbReference>
<dbReference type="GO" id="GO:0030416">
    <property type="term" value="P:methylamine metabolic process"/>
    <property type="evidence" value="ECO:0007669"/>
    <property type="project" value="InterPro"/>
</dbReference>
<evidence type="ECO:0000256" key="7">
    <source>
        <dbReference type="ARBA" id="ARBA00023136"/>
    </source>
</evidence>
<protein>
    <recommendedName>
        <fullName evidence="4">Methylamine utilization protein MauE</fullName>
    </recommendedName>
</protein>
<dbReference type="Pfam" id="PF07291">
    <property type="entry name" value="MauE"/>
    <property type="match status" value="1"/>
</dbReference>
<comment type="subcellular location">
    <subcellularLocation>
        <location evidence="2">Membrane</location>
        <topology evidence="2">Multi-pass membrane protein</topology>
    </subcellularLocation>
</comment>
<dbReference type="InterPro" id="IPR036249">
    <property type="entry name" value="Thioredoxin-like_sf"/>
</dbReference>
<sequence length="248" mass="27331">MPSMNRGREAVLYRMVMPGHLCPFGLKAKDLLRRKGYAIEDHWLETRAQTDAFKAEHGVDSTPQVFIGGQRIGGYDALREYFGQPAAKPDEKSYTPVMAVFAVAALMALAASWASLGALLTLRTLEWFIAFSMCVLAILKLQDVERFSTMFLGYDLLAQRYVPYAYAYPFGEALAGILMIAGALLWVAVPVALFIGSVGAMSVFKAVYIDKRELRCACVGGSGNVPLGFISLTENLMMVAMAVWMLFR</sequence>
<keyword evidence="12" id="KW-1185">Reference proteome</keyword>
<evidence type="ECO:0000256" key="5">
    <source>
        <dbReference type="ARBA" id="ARBA00022692"/>
    </source>
</evidence>
<dbReference type="Pfam" id="PF00462">
    <property type="entry name" value="Glutaredoxin"/>
    <property type="match status" value="1"/>
</dbReference>
<feature type="transmembrane region" description="Helical" evidence="8">
    <location>
        <begin position="94"/>
        <end position="114"/>
    </location>
</feature>
<evidence type="ECO:0000256" key="3">
    <source>
        <dbReference type="ARBA" id="ARBA00004856"/>
    </source>
</evidence>
<comment type="function">
    <text evidence="1">May be specifically involved in the processing, transport, and/or maturation of the MADH beta-subunit.</text>
</comment>
<evidence type="ECO:0000256" key="1">
    <source>
        <dbReference type="ARBA" id="ARBA00003475"/>
    </source>
</evidence>
<evidence type="ECO:0000259" key="10">
    <source>
        <dbReference type="Pfam" id="PF07291"/>
    </source>
</evidence>
<feature type="domain" description="Glutaredoxin" evidence="9">
    <location>
        <begin position="20"/>
        <end position="72"/>
    </location>
</feature>
<evidence type="ECO:0000256" key="4">
    <source>
        <dbReference type="ARBA" id="ARBA00019078"/>
    </source>
</evidence>
<feature type="transmembrane region" description="Helical" evidence="8">
    <location>
        <begin position="174"/>
        <end position="204"/>
    </location>
</feature>
<dbReference type="InterPro" id="IPR009908">
    <property type="entry name" value="Methylamine_util_MauE"/>
</dbReference>